<dbReference type="Pfam" id="PF01636">
    <property type="entry name" value="APH"/>
    <property type="match status" value="1"/>
</dbReference>
<evidence type="ECO:0000313" key="2">
    <source>
        <dbReference type="EMBL" id="MFD2630156.1"/>
    </source>
</evidence>
<dbReference type="InterPro" id="IPR011009">
    <property type="entry name" value="Kinase-like_dom_sf"/>
</dbReference>
<dbReference type="Proteomes" id="UP001597451">
    <property type="component" value="Unassembled WGS sequence"/>
</dbReference>
<accession>A0ABW5Q3M6</accession>
<evidence type="ECO:0000313" key="3">
    <source>
        <dbReference type="Proteomes" id="UP001597451"/>
    </source>
</evidence>
<protein>
    <submittedName>
        <fullName evidence="2">Phosphotransferase</fullName>
    </submittedName>
</protein>
<sequence length="313" mass="36539">MKAKGILKQFGFNTDHEPESIYAFSPVYRVSKEGQEDVIIKQTQRPLDKARRVMEYLQVLKRNGVGVVTPVHLTTENPQQIEEEVYVAYPFITGKEYTGTDKEIYEAGKLLGKIHALSPNANDYQLSTYEVYDFNFDEVAESMEAIRKHVQSYKVEIALDHLERKFLQAVQQQDELKVTGLPHVMTPHDYKANNLIYTPSPYLIDPDNAIWIPRIFDLALALLLFHNELASAPDKLFTPAQWNLFMKGYSTFVELTEMEELYWEMALDHVFLDEVMWLMADVPEDWEREEQRKLFESIVSTMKDPSNYILRRE</sequence>
<evidence type="ECO:0000259" key="1">
    <source>
        <dbReference type="Pfam" id="PF01636"/>
    </source>
</evidence>
<comment type="caution">
    <text evidence="2">The sequence shown here is derived from an EMBL/GenBank/DDBJ whole genome shotgun (WGS) entry which is preliminary data.</text>
</comment>
<keyword evidence="3" id="KW-1185">Reference proteome</keyword>
<organism evidence="2 3">
    <name type="scientific">Oceanobacillus kapialis</name>
    <dbReference type="NCBI Taxonomy" id="481353"/>
    <lineage>
        <taxon>Bacteria</taxon>
        <taxon>Bacillati</taxon>
        <taxon>Bacillota</taxon>
        <taxon>Bacilli</taxon>
        <taxon>Bacillales</taxon>
        <taxon>Bacillaceae</taxon>
        <taxon>Oceanobacillus</taxon>
    </lineage>
</organism>
<gene>
    <name evidence="2" type="ORF">ACFSUN_15320</name>
</gene>
<dbReference type="InterPro" id="IPR002575">
    <property type="entry name" value="Aminoglycoside_PTrfase"/>
</dbReference>
<dbReference type="SUPFAM" id="SSF56112">
    <property type="entry name" value="Protein kinase-like (PK-like)"/>
    <property type="match status" value="1"/>
</dbReference>
<reference evidence="3" key="1">
    <citation type="journal article" date="2019" name="Int. J. Syst. Evol. Microbiol.">
        <title>The Global Catalogue of Microorganisms (GCM) 10K type strain sequencing project: providing services to taxonomists for standard genome sequencing and annotation.</title>
        <authorList>
            <consortium name="The Broad Institute Genomics Platform"/>
            <consortium name="The Broad Institute Genome Sequencing Center for Infectious Disease"/>
            <person name="Wu L."/>
            <person name="Ma J."/>
        </authorList>
    </citation>
    <scope>NUCLEOTIDE SEQUENCE [LARGE SCALE GENOMIC DNA]</scope>
    <source>
        <strain evidence="3">TISTR 1858</strain>
    </source>
</reference>
<name>A0ABW5Q3M6_9BACI</name>
<feature type="domain" description="Aminoglycoside phosphotransferase" evidence="1">
    <location>
        <begin position="26"/>
        <end position="229"/>
    </location>
</feature>
<dbReference type="Gene3D" id="3.90.1200.10">
    <property type="match status" value="1"/>
</dbReference>
<proteinExistence type="predicted"/>
<dbReference type="RefSeq" id="WP_379563104.1">
    <property type="nucleotide sequence ID" value="NZ_JBHUMX010000041.1"/>
</dbReference>
<dbReference type="EMBL" id="JBHUMX010000041">
    <property type="protein sequence ID" value="MFD2630156.1"/>
    <property type="molecule type" value="Genomic_DNA"/>
</dbReference>